<gene>
    <name evidence="8" type="ORF">ACFFVD_03915</name>
</gene>
<feature type="transmembrane region" description="Helical" evidence="7">
    <location>
        <begin position="166"/>
        <end position="191"/>
    </location>
</feature>
<dbReference type="EMBL" id="JBHMDY010000002">
    <property type="protein sequence ID" value="MFB9258938.1"/>
    <property type="molecule type" value="Genomic_DNA"/>
</dbReference>
<evidence type="ECO:0000256" key="1">
    <source>
        <dbReference type="ARBA" id="ARBA00004651"/>
    </source>
</evidence>
<evidence type="ECO:0000313" key="9">
    <source>
        <dbReference type="Proteomes" id="UP001589700"/>
    </source>
</evidence>
<dbReference type="InterPro" id="IPR001123">
    <property type="entry name" value="LeuE-type"/>
</dbReference>
<evidence type="ECO:0000256" key="4">
    <source>
        <dbReference type="ARBA" id="ARBA00022989"/>
    </source>
</evidence>
<feature type="region of interest" description="Disordered" evidence="6">
    <location>
        <begin position="105"/>
        <end position="124"/>
    </location>
</feature>
<organism evidence="8 9">
    <name type="scientific">Dietzia aerolata</name>
    <dbReference type="NCBI Taxonomy" id="595984"/>
    <lineage>
        <taxon>Bacteria</taxon>
        <taxon>Bacillati</taxon>
        <taxon>Actinomycetota</taxon>
        <taxon>Actinomycetes</taxon>
        <taxon>Mycobacteriales</taxon>
        <taxon>Dietziaceae</taxon>
        <taxon>Dietzia</taxon>
    </lineage>
</organism>
<comment type="caution">
    <text evidence="8">The sequence shown here is derived from an EMBL/GenBank/DDBJ whole genome shotgun (WGS) entry which is preliminary data.</text>
</comment>
<evidence type="ECO:0000256" key="6">
    <source>
        <dbReference type="SAM" id="MobiDB-lite"/>
    </source>
</evidence>
<evidence type="ECO:0000313" key="8">
    <source>
        <dbReference type="EMBL" id="MFB9258938.1"/>
    </source>
</evidence>
<feature type="transmembrane region" description="Helical" evidence="7">
    <location>
        <begin position="203"/>
        <end position="227"/>
    </location>
</feature>
<proteinExistence type="predicted"/>
<name>A0ABV5JMI3_9ACTN</name>
<keyword evidence="3 7" id="KW-0812">Transmembrane</keyword>
<comment type="subcellular location">
    <subcellularLocation>
        <location evidence="1">Cell membrane</location>
        <topology evidence="1">Multi-pass membrane protein</topology>
    </subcellularLocation>
</comment>
<reference evidence="8 9" key="1">
    <citation type="submission" date="2024-09" db="EMBL/GenBank/DDBJ databases">
        <authorList>
            <person name="Sun Q."/>
            <person name="Mori K."/>
        </authorList>
    </citation>
    <scope>NUCLEOTIDE SEQUENCE [LARGE SCALE GENOMIC DNA]</scope>
    <source>
        <strain evidence="8 9">CCM 7659</strain>
    </source>
</reference>
<dbReference type="PANTHER" id="PTHR30086">
    <property type="entry name" value="ARGININE EXPORTER PROTEIN ARGO"/>
    <property type="match status" value="1"/>
</dbReference>
<evidence type="ECO:0000256" key="2">
    <source>
        <dbReference type="ARBA" id="ARBA00022475"/>
    </source>
</evidence>
<dbReference type="Proteomes" id="UP001589700">
    <property type="component" value="Unassembled WGS sequence"/>
</dbReference>
<feature type="transmembrane region" description="Helical" evidence="7">
    <location>
        <begin position="70"/>
        <end position="94"/>
    </location>
</feature>
<dbReference type="Pfam" id="PF01810">
    <property type="entry name" value="LysE"/>
    <property type="match status" value="1"/>
</dbReference>
<dbReference type="RefSeq" id="WP_380023070.1">
    <property type="nucleotide sequence ID" value="NZ_JBHMDY010000002.1"/>
</dbReference>
<evidence type="ECO:0000256" key="7">
    <source>
        <dbReference type="SAM" id="Phobius"/>
    </source>
</evidence>
<sequence length="228" mass="23323">MTASSVAALFGVWVVALMSPGPDVVVVLQRSLAGRRQGLATATGIVAGLSVWLVAAFAGLATLVRLYPQVMVVLQVAGGVLLATLGVLGLRGWWRARAAARPGSTSATAASDMPLADPAAGTGPPRRGADLGADFLRGLLTNLTNPKALVFFGAVLTPFLREEMTVAASAAIIAGLIALELAWFGGLAVVASHRVVNERVGRLLPWFDLAASALFVGMGVAFVIGALV</sequence>
<keyword evidence="9" id="KW-1185">Reference proteome</keyword>
<dbReference type="PANTHER" id="PTHR30086:SF17">
    <property type="entry name" value="LYSE FAMILY TRANSLOCATOR"/>
    <property type="match status" value="1"/>
</dbReference>
<evidence type="ECO:0000256" key="5">
    <source>
        <dbReference type="ARBA" id="ARBA00023136"/>
    </source>
</evidence>
<evidence type="ECO:0000256" key="3">
    <source>
        <dbReference type="ARBA" id="ARBA00022692"/>
    </source>
</evidence>
<keyword evidence="4 7" id="KW-1133">Transmembrane helix</keyword>
<accession>A0ABV5JMI3</accession>
<protein>
    <submittedName>
        <fullName evidence="8">LysE family translocator</fullName>
    </submittedName>
</protein>
<feature type="transmembrane region" description="Helical" evidence="7">
    <location>
        <begin position="6"/>
        <end position="28"/>
    </location>
</feature>
<keyword evidence="5 7" id="KW-0472">Membrane</keyword>
<keyword evidence="2" id="KW-1003">Cell membrane</keyword>
<feature type="transmembrane region" description="Helical" evidence="7">
    <location>
        <begin position="40"/>
        <end position="64"/>
    </location>
</feature>